<keyword evidence="1" id="KW-0813">Transport</keyword>
<feature type="transmembrane region" description="Helical" evidence="3">
    <location>
        <begin position="20"/>
        <end position="39"/>
    </location>
</feature>
<dbReference type="GO" id="GO:0000293">
    <property type="term" value="F:ferric-chelate reductase activity"/>
    <property type="evidence" value="ECO:0007669"/>
    <property type="project" value="TreeGrafter"/>
</dbReference>
<feature type="transmembrane region" description="Helical" evidence="3">
    <location>
        <begin position="204"/>
        <end position="221"/>
    </location>
</feature>
<sequence length="900" mass="102234">MSPTLSDLYKRATQIQYVDWYGIWIAALLGVWLIARLAYQLGRWTVQHHIAASLGRRLGREFPWLLQTIDIATALEAILVGVLLGANIALLLVSANGWADVQQRAAKLAVLNLLPLGKGLTFGLLAHLLGISRSTVAWSHRWFGRVMAAHSLLHGAIAIAKADNPIPSIRHDWVALLGAAAILMMIPVTLHVVVRRHCQIAMKIHYLLVITAMVALAYHTWDQGSESRWQVVGAGALWIVLSAVAVSHAVFVQQRWSAGRPAVSIRPFHELLRMDITVSPHWHIRPGQYVYLWLPHAGFRSCFQLQPFYVAYWDDAPGPRILYVLTRPRASSLSTRLYLRDWLHQRRQPALLLGPYGPSIDFSPFGTIVFIVEDIGMLRVLPYIRMLVQASEQRRAMVRKLKIVWQMQDFDHQCWLGDWMQDLLDLDRGEFKILEFRLYYLRKGTSVNPGDGFGERIKLRQGPMVAREVVQGHLSKRRGKLAVGVCARQSIRQQVRDAVQPQTGADIKLFDFDLEPCHTWAAPCRDNDAVTNLAQSDHQNESKHALQDETPVFTGNRSHVWQWHPSVEQRRLPQRSHRNCLTLLCLGTLLRVTLHEQSSACDEQLWSMRWQMRKGIQPEPRPIAVGLKVQSGTNDATVGATPRKFEIRRLVIVPLIVEQDQKFEVADLELDCEGQSKITMATPLTAFSLLVFHTLHVAQLFSRGIGKFGSSKRYKAYARYRQYPSTASTALSRKNLPHKYHIFYKCVCFDTVTSPRLQLLIERLSQEEDPGETPSVKQSCCPQTTPPRKGEDTPDMKMTNLQCSDETFPCEYGLLAVDSSYLRLRILKDVLRHASVMLSAPIDWLVMHLTVVQKHTLESVTVSPLFLPRVKNALDNLGHRRKQIWEALRPYAGTLDNADY</sequence>
<dbReference type="AlphaFoldDB" id="A0A401KYQ5"/>
<dbReference type="EMBL" id="BDHI01000018">
    <property type="protein sequence ID" value="GCB24443.1"/>
    <property type="molecule type" value="Genomic_DNA"/>
</dbReference>
<dbReference type="CDD" id="cd06186">
    <property type="entry name" value="NOX_Duox_like_FAD_NADP"/>
    <property type="match status" value="1"/>
</dbReference>
<dbReference type="InterPro" id="IPR051410">
    <property type="entry name" value="Ferric/Cupric_Reductase"/>
</dbReference>
<dbReference type="GO" id="GO:0006879">
    <property type="term" value="P:intracellular iron ion homeostasis"/>
    <property type="evidence" value="ECO:0007669"/>
    <property type="project" value="TreeGrafter"/>
</dbReference>
<keyword evidence="3" id="KW-0812">Transmembrane</keyword>
<dbReference type="Gene3D" id="3.40.50.80">
    <property type="entry name" value="Nucleotide-binding domain of ferredoxin-NADP reductase (FNR) module"/>
    <property type="match status" value="1"/>
</dbReference>
<feature type="transmembrane region" description="Helical" evidence="3">
    <location>
        <begin position="64"/>
        <end position="89"/>
    </location>
</feature>
<dbReference type="GO" id="GO:0015677">
    <property type="term" value="P:copper ion import"/>
    <property type="evidence" value="ECO:0007669"/>
    <property type="project" value="TreeGrafter"/>
</dbReference>
<dbReference type="Proteomes" id="UP000286921">
    <property type="component" value="Unassembled WGS sequence"/>
</dbReference>
<protein>
    <recommendedName>
        <fullName evidence="6">FAD-binding FR-type domain-containing protein</fullName>
    </recommendedName>
</protein>
<feature type="transmembrane region" description="Helical" evidence="3">
    <location>
        <begin position="227"/>
        <end position="251"/>
    </location>
</feature>
<proteinExistence type="predicted"/>
<evidence type="ECO:0000256" key="1">
    <source>
        <dbReference type="ARBA" id="ARBA00022448"/>
    </source>
</evidence>
<feature type="transmembrane region" description="Helical" evidence="3">
    <location>
        <begin position="173"/>
        <end position="192"/>
    </location>
</feature>
<evidence type="ECO:0000313" key="4">
    <source>
        <dbReference type="EMBL" id="GCB24443.1"/>
    </source>
</evidence>
<reference evidence="4 5" key="1">
    <citation type="submission" date="2016-09" db="EMBL/GenBank/DDBJ databases">
        <title>Aspergillus awamori IFM 58123T.</title>
        <authorList>
            <person name="Kusuya Y."/>
            <person name="Shimizu M."/>
            <person name="Takahashi H."/>
            <person name="Yaguchi T."/>
        </authorList>
    </citation>
    <scope>NUCLEOTIDE SEQUENCE [LARGE SCALE GENOMIC DNA]</scope>
    <source>
        <strain evidence="4 5">IFM 58123</strain>
    </source>
</reference>
<keyword evidence="5" id="KW-1185">Reference proteome</keyword>
<name>A0A401KYQ5_ASPAW</name>
<evidence type="ECO:0000313" key="5">
    <source>
        <dbReference type="Proteomes" id="UP000286921"/>
    </source>
</evidence>
<dbReference type="GO" id="GO:0005886">
    <property type="term" value="C:plasma membrane"/>
    <property type="evidence" value="ECO:0007669"/>
    <property type="project" value="TreeGrafter"/>
</dbReference>
<dbReference type="GO" id="GO:0006826">
    <property type="term" value="P:iron ion transport"/>
    <property type="evidence" value="ECO:0007669"/>
    <property type="project" value="TreeGrafter"/>
</dbReference>
<dbReference type="PANTHER" id="PTHR32361">
    <property type="entry name" value="FERRIC/CUPRIC REDUCTASE TRANSMEMBRANE COMPONENT"/>
    <property type="match status" value="1"/>
</dbReference>
<comment type="caution">
    <text evidence="4">The sequence shown here is derived from an EMBL/GenBank/DDBJ whole genome shotgun (WGS) entry which is preliminary data.</text>
</comment>
<keyword evidence="3" id="KW-1133">Transmembrane helix</keyword>
<evidence type="ECO:0008006" key="6">
    <source>
        <dbReference type="Google" id="ProtNLM"/>
    </source>
</evidence>
<feature type="transmembrane region" description="Helical" evidence="3">
    <location>
        <begin position="109"/>
        <end position="130"/>
    </location>
</feature>
<gene>
    <name evidence="4" type="ORF">AAWM_07328</name>
</gene>
<evidence type="ECO:0000256" key="2">
    <source>
        <dbReference type="SAM" id="MobiDB-lite"/>
    </source>
</evidence>
<keyword evidence="3" id="KW-0472">Membrane</keyword>
<organism evidence="4 5">
    <name type="scientific">Aspergillus awamori</name>
    <name type="common">Black koji mold</name>
    <dbReference type="NCBI Taxonomy" id="105351"/>
    <lineage>
        <taxon>Eukaryota</taxon>
        <taxon>Fungi</taxon>
        <taxon>Dikarya</taxon>
        <taxon>Ascomycota</taxon>
        <taxon>Pezizomycotina</taxon>
        <taxon>Eurotiomycetes</taxon>
        <taxon>Eurotiomycetidae</taxon>
        <taxon>Eurotiales</taxon>
        <taxon>Aspergillaceae</taxon>
        <taxon>Aspergillus</taxon>
    </lineage>
</organism>
<dbReference type="PANTHER" id="PTHR32361:SF26">
    <property type="entry name" value="FAD-BINDING 8 DOMAIN-CONTAINING PROTEIN-RELATED"/>
    <property type="match status" value="1"/>
</dbReference>
<dbReference type="STRING" id="105351.A0A401KYQ5"/>
<feature type="region of interest" description="Disordered" evidence="2">
    <location>
        <begin position="766"/>
        <end position="795"/>
    </location>
</feature>
<dbReference type="InterPro" id="IPR039261">
    <property type="entry name" value="FNR_nucleotide-bd"/>
</dbReference>
<evidence type="ECO:0000256" key="3">
    <source>
        <dbReference type="SAM" id="Phobius"/>
    </source>
</evidence>
<accession>A0A401KYQ5</accession>